<proteinExistence type="inferred from homology"/>
<comment type="similarity">
    <text evidence="1">Belongs to the asaB hydroxylase/desaturase family.</text>
</comment>
<dbReference type="Proteomes" id="UP001176521">
    <property type="component" value="Unassembled WGS sequence"/>
</dbReference>
<organism evidence="2 3">
    <name type="scientific">Tilletia horrida</name>
    <dbReference type="NCBI Taxonomy" id="155126"/>
    <lineage>
        <taxon>Eukaryota</taxon>
        <taxon>Fungi</taxon>
        <taxon>Dikarya</taxon>
        <taxon>Basidiomycota</taxon>
        <taxon>Ustilaginomycotina</taxon>
        <taxon>Exobasidiomycetes</taxon>
        <taxon>Tilletiales</taxon>
        <taxon>Tilletiaceae</taxon>
        <taxon>Tilletia</taxon>
    </lineage>
</organism>
<dbReference type="NCBIfam" id="NF041278">
    <property type="entry name" value="CmcJ_NvfI_EfuI"/>
    <property type="match status" value="1"/>
</dbReference>
<dbReference type="PANTHER" id="PTHR34598">
    <property type="entry name" value="BLL6449 PROTEIN"/>
    <property type="match status" value="1"/>
</dbReference>
<reference evidence="2" key="1">
    <citation type="journal article" date="2023" name="PhytoFront">
        <title>Draft Genome Resources of Seven Strains of Tilletia horrida, Causal Agent of Kernel Smut of Rice.</title>
        <authorList>
            <person name="Khanal S."/>
            <person name="Antony Babu S."/>
            <person name="Zhou X.G."/>
        </authorList>
    </citation>
    <scope>NUCLEOTIDE SEQUENCE</scope>
    <source>
        <strain evidence="2">TX3</strain>
    </source>
</reference>
<comment type="caution">
    <text evidence="2">The sequence shown here is derived from an EMBL/GenBank/DDBJ whole genome shotgun (WGS) entry which is preliminary data.</text>
</comment>
<evidence type="ECO:0000313" key="2">
    <source>
        <dbReference type="EMBL" id="KAK0539980.1"/>
    </source>
</evidence>
<evidence type="ECO:0008006" key="4">
    <source>
        <dbReference type="Google" id="ProtNLM"/>
    </source>
</evidence>
<dbReference type="PANTHER" id="PTHR34598:SF3">
    <property type="entry name" value="OXIDOREDUCTASE AN1597"/>
    <property type="match status" value="1"/>
</dbReference>
<dbReference type="GO" id="GO:0016491">
    <property type="term" value="F:oxidoreductase activity"/>
    <property type="evidence" value="ECO:0007669"/>
    <property type="project" value="InterPro"/>
</dbReference>
<protein>
    <recommendedName>
        <fullName evidence="4">Methyltransferase</fullName>
    </recommendedName>
</protein>
<dbReference type="InterPro" id="IPR044053">
    <property type="entry name" value="AsaB-like"/>
</dbReference>
<evidence type="ECO:0000313" key="3">
    <source>
        <dbReference type="Proteomes" id="UP001176521"/>
    </source>
</evidence>
<dbReference type="EMBL" id="JAPDMQ010000021">
    <property type="protein sequence ID" value="KAK0539980.1"/>
    <property type="molecule type" value="Genomic_DNA"/>
</dbReference>
<sequence length="304" mass="34635">MATATATHTQTQVPAAGPKTVHGKLNYLGAQIEKPFYELRVKYDGPQTNHVLEEHEVPILNLAASSAEERKQAGYTVEEAGFEIIDGFGLDATPADWAARKWDEPGWLEQAYYKDVDALLKKHLGATSTFVFDHTVRKRRTEDQLHLPDTPDSRQPVALVHSDQTRWAGENRVLKHLGQDVLDRVLSGKTRARIINVWRPLRGVALDQPLAFSDSRTVKQGDWRVNELRYETWNGQTYVIHYNSDHKWYYYAGLPTDKAILLQCYDSQSDIRTPHTAFSDPTVDKDAEPRWSVEVRTLVLTDLE</sequence>
<evidence type="ECO:0000256" key="1">
    <source>
        <dbReference type="ARBA" id="ARBA00023604"/>
    </source>
</evidence>
<name>A0AAN6GGB4_9BASI</name>
<accession>A0AAN6GGB4</accession>
<dbReference type="AlphaFoldDB" id="A0AAN6GGB4"/>
<keyword evidence="3" id="KW-1185">Reference proteome</keyword>
<gene>
    <name evidence="2" type="ORF">OC842_000724</name>
</gene>